<protein>
    <recommendedName>
        <fullName evidence="12">Fe2OG dioxygenase domain-containing protein</fullName>
    </recommendedName>
</protein>
<evidence type="ECO:0000256" key="11">
    <source>
        <dbReference type="SAM" id="MobiDB-lite"/>
    </source>
</evidence>
<dbReference type="EMBL" id="JACMSC010000004">
    <property type="protein sequence ID" value="KAG6526405.1"/>
    <property type="molecule type" value="Genomic_DNA"/>
</dbReference>
<proteinExistence type="inferred from homology"/>
<comment type="function">
    <text evidence="9">Involved in the regulation of shoot development and salicylic acid (SA) homeostasis.</text>
</comment>
<dbReference type="InterPro" id="IPR050295">
    <property type="entry name" value="Plant_2OG-oxidoreductases"/>
</dbReference>
<comment type="similarity">
    <text evidence="4 10">Belongs to the iron/ascorbate-dependent oxidoreductase family.</text>
</comment>
<evidence type="ECO:0000259" key="12">
    <source>
        <dbReference type="PROSITE" id="PS51471"/>
    </source>
</evidence>
<dbReference type="InterPro" id="IPR005123">
    <property type="entry name" value="Oxoglu/Fe-dep_dioxygenase_dom"/>
</dbReference>
<evidence type="ECO:0000256" key="4">
    <source>
        <dbReference type="ARBA" id="ARBA00008056"/>
    </source>
</evidence>
<dbReference type="GO" id="GO:0005737">
    <property type="term" value="C:cytoplasm"/>
    <property type="evidence" value="ECO:0007669"/>
    <property type="project" value="UniProtKB-SubCell"/>
</dbReference>
<keyword evidence="7 10" id="KW-0408">Iron</keyword>
<dbReference type="AlphaFoldDB" id="A0A8J5HGD4"/>
<evidence type="ECO:0000313" key="13">
    <source>
        <dbReference type="EMBL" id="KAG6526405.1"/>
    </source>
</evidence>
<comment type="cofactor">
    <cofactor evidence="1">
        <name>L-ascorbate</name>
        <dbReference type="ChEBI" id="CHEBI:38290"/>
    </cofactor>
</comment>
<evidence type="ECO:0000256" key="2">
    <source>
        <dbReference type="ARBA" id="ARBA00004123"/>
    </source>
</evidence>
<keyword evidence="14" id="KW-1185">Reference proteome</keyword>
<evidence type="ECO:0000256" key="1">
    <source>
        <dbReference type="ARBA" id="ARBA00001961"/>
    </source>
</evidence>
<dbReference type="GO" id="GO:0046872">
    <property type="term" value="F:metal ion binding"/>
    <property type="evidence" value="ECO:0007669"/>
    <property type="project" value="UniProtKB-KW"/>
</dbReference>
<keyword evidence="5" id="KW-0963">Cytoplasm</keyword>
<feature type="domain" description="Fe2OG dioxygenase" evidence="12">
    <location>
        <begin position="229"/>
        <end position="328"/>
    </location>
</feature>
<dbReference type="PROSITE" id="PS51471">
    <property type="entry name" value="FE2OG_OXY"/>
    <property type="match status" value="1"/>
</dbReference>
<accession>A0A8J5HGD4</accession>
<dbReference type="InterPro" id="IPR044861">
    <property type="entry name" value="IPNS-like_FE2OG_OXY"/>
</dbReference>
<evidence type="ECO:0000256" key="6">
    <source>
        <dbReference type="ARBA" id="ARBA00022723"/>
    </source>
</evidence>
<dbReference type="FunFam" id="2.60.120.330:FF:000015">
    <property type="entry name" value="Protein DMR6-LIKE OXYGENASE 1"/>
    <property type="match status" value="1"/>
</dbReference>
<organism evidence="13 14">
    <name type="scientific">Zingiber officinale</name>
    <name type="common">Ginger</name>
    <name type="synonym">Amomum zingiber</name>
    <dbReference type="NCBI Taxonomy" id="94328"/>
    <lineage>
        <taxon>Eukaryota</taxon>
        <taxon>Viridiplantae</taxon>
        <taxon>Streptophyta</taxon>
        <taxon>Embryophyta</taxon>
        <taxon>Tracheophyta</taxon>
        <taxon>Spermatophyta</taxon>
        <taxon>Magnoliopsida</taxon>
        <taxon>Liliopsida</taxon>
        <taxon>Zingiberales</taxon>
        <taxon>Zingiberaceae</taxon>
        <taxon>Zingiber</taxon>
    </lineage>
</organism>
<evidence type="ECO:0000256" key="8">
    <source>
        <dbReference type="ARBA" id="ARBA00023242"/>
    </source>
</evidence>
<comment type="subcellular location">
    <subcellularLocation>
        <location evidence="3">Cytoplasm</location>
    </subcellularLocation>
    <subcellularLocation>
        <location evidence="2">Nucleus</location>
    </subcellularLocation>
</comment>
<dbReference type="Pfam" id="PF14226">
    <property type="entry name" value="DIOX_N"/>
    <property type="match status" value="1"/>
</dbReference>
<dbReference type="GO" id="GO:0005634">
    <property type="term" value="C:nucleus"/>
    <property type="evidence" value="ECO:0007669"/>
    <property type="project" value="UniProtKB-SubCell"/>
</dbReference>
<evidence type="ECO:0000313" key="14">
    <source>
        <dbReference type="Proteomes" id="UP000734854"/>
    </source>
</evidence>
<evidence type="ECO:0000256" key="9">
    <source>
        <dbReference type="ARBA" id="ARBA00059922"/>
    </source>
</evidence>
<sequence length="385" mass="44092">MGLDMMVERNTSDQEEREEEEEEKAAKNRYTKGVKHLLEIGISSVPKDYILPPQDRPRVTDKDLEHGSNFCLPVVDMARLRSLSAADRIQALEAVDKACKEYGFFQVVNHGMNEEGMRRMMAAGRRFFEQGFEERKKWMTSDIRGKVRYGTSFNQINDTVFCWRDFLKLNCQPLQEMLPLCPSSPKDLRDEVVSYVEEIQVLFLEIMAVVLEALGVRKEEALMEEFEEGSHMLIVNYFPPCPNPDLTLGMPPHSDYGFLTLLLQDDVAGLQVYHRDRWFTINPLFNSIVVNIGDHLEIFSNGRYKSVLHRVLVNSTKPRMSIASLHSLPFSSTVRPAAALIDDAGRGRLYKDTDFAAFLNYISSHDANRKSFLETRKLTPNGQRG</sequence>
<feature type="compositionally biased region" description="Basic and acidic residues" evidence="11">
    <location>
        <begin position="1"/>
        <end position="14"/>
    </location>
</feature>
<feature type="region of interest" description="Disordered" evidence="11">
    <location>
        <begin position="1"/>
        <end position="28"/>
    </location>
</feature>
<name>A0A8J5HGD4_ZINOF</name>
<reference evidence="13 14" key="1">
    <citation type="submission" date="2020-08" db="EMBL/GenBank/DDBJ databases">
        <title>Plant Genome Project.</title>
        <authorList>
            <person name="Zhang R.-G."/>
        </authorList>
    </citation>
    <scope>NUCLEOTIDE SEQUENCE [LARGE SCALE GENOMIC DNA]</scope>
    <source>
        <tissue evidence="13">Rhizome</tissue>
    </source>
</reference>
<dbReference type="Proteomes" id="UP000734854">
    <property type="component" value="Unassembled WGS sequence"/>
</dbReference>
<dbReference type="GO" id="GO:0016491">
    <property type="term" value="F:oxidoreductase activity"/>
    <property type="evidence" value="ECO:0007669"/>
    <property type="project" value="UniProtKB-KW"/>
</dbReference>
<keyword evidence="6 10" id="KW-0479">Metal-binding</keyword>
<evidence type="ECO:0000256" key="3">
    <source>
        <dbReference type="ARBA" id="ARBA00004496"/>
    </source>
</evidence>
<gene>
    <name evidence="13" type="ORF">ZIOFF_016389</name>
</gene>
<evidence type="ECO:0000256" key="10">
    <source>
        <dbReference type="RuleBase" id="RU003682"/>
    </source>
</evidence>
<dbReference type="Pfam" id="PF03171">
    <property type="entry name" value="2OG-FeII_Oxy"/>
    <property type="match status" value="1"/>
</dbReference>
<dbReference type="OrthoDB" id="288590at2759"/>
<keyword evidence="10" id="KW-0560">Oxidoreductase</keyword>
<comment type="caution">
    <text evidence="13">The sequence shown here is derived from an EMBL/GenBank/DDBJ whole genome shotgun (WGS) entry which is preliminary data.</text>
</comment>
<evidence type="ECO:0000256" key="5">
    <source>
        <dbReference type="ARBA" id="ARBA00022490"/>
    </source>
</evidence>
<dbReference type="PANTHER" id="PTHR47991">
    <property type="entry name" value="OXOGLUTARATE/IRON-DEPENDENT DIOXYGENASE"/>
    <property type="match status" value="1"/>
</dbReference>
<dbReference type="InterPro" id="IPR026992">
    <property type="entry name" value="DIOX_N"/>
</dbReference>
<evidence type="ECO:0000256" key="7">
    <source>
        <dbReference type="ARBA" id="ARBA00023004"/>
    </source>
</evidence>
<keyword evidence="8" id="KW-0539">Nucleus</keyword>